<keyword evidence="1" id="KW-1133">Transmembrane helix</keyword>
<gene>
    <name evidence="3" type="ORF">SAMN04488692_103111</name>
</gene>
<dbReference type="STRING" id="321763.SAMN04488692_103111"/>
<keyword evidence="1" id="KW-0812">Transmembrane</keyword>
<feature type="transmembrane region" description="Helical" evidence="1">
    <location>
        <begin position="478"/>
        <end position="496"/>
    </location>
</feature>
<dbReference type="PANTHER" id="PTHR35342:SF5">
    <property type="entry name" value="TRICARBOXYLIC TRANSPORT PROTEIN"/>
    <property type="match status" value="1"/>
</dbReference>
<feature type="transmembrane region" description="Helical" evidence="1">
    <location>
        <begin position="201"/>
        <end position="218"/>
    </location>
</feature>
<name>A0A1G9J290_9FIRM</name>
<organism evidence="3 4">
    <name type="scientific">Halarsenatibacter silvermanii</name>
    <dbReference type="NCBI Taxonomy" id="321763"/>
    <lineage>
        <taxon>Bacteria</taxon>
        <taxon>Bacillati</taxon>
        <taxon>Bacillota</taxon>
        <taxon>Clostridia</taxon>
        <taxon>Halanaerobiales</taxon>
        <taxon>Halarsenatibacteraceae</taxon>
        <taxon>Halarsenatibacter</taxon>
    </lineage>
</organism>
<feature type="transmembrane region" description="Helical" evidence="1">
    <location>
        <begin position="79"/>
        <end position="102"/>
    </location>
</feature>
<evidence type="ECO:0000256" key="1">
    <source>
        <dbReference type="SAM" id="Phobius"/>
    </source>
</evidence>
<proteinExistence type="predicted"/>
<dbReference type="EMBL" id="FNGO01000003">
    <property type="protein sequence ID" value="SDL31254.1"/>
    <property type="molecule type" value="Genomic_DNA"/>
</dbReference>
<feature type="transmembrane region" description="Helical" evidence="1">
    <location>
        <begin position="366"/>
        <end position="387"/>
    </location>
</feature>
<dbReference type="InterPro" id="IPR002823">
    <property type="entry name" value="DUF112_TM"/>
</dbReference>
<reference evidence="3 4" key="1">
    <citation type="submission" date="2016-10" db="EMBL/GenBank/DDBJ databases">
        <authorList>
            <person name="de Groot N.N."/>
        </authorList>
    </citation>
    <scope>NUCLEOTIDE SEQUENCE [LARGE SCALE GENOMIC DNA]</scope>
    <source>
        <strain evidence="3 4">SLAS-1</strain>
    </source>
</reference>
<accession>A0A1G9J290</accession>
<feature type="transmembrane region" description="Helical" evidence="1">
    <location>
        <begin position="172"/>
        <end position="189"/>
    </location>
</feature>
<feature type="transmembrane region" description="Helical" evidence="1">
    <location>
        <begin position="399"/>
        <end position="417"/>
    </location>
</feature>
<evidence type="ECO:0000313" key="4">
    <source>
        <dbReference type="Proteomes" id="UP000199476"/>
    </source>
</evidence>
<evidence type="ECO:0000259" key="2">
    <source>
        <dbReference type="Pfam" id="PF01970"/>
    </source>
</evidence>
<protein>
    <submittedName>
        <fullName evidence="3">Putative tricarboxylic transport membrane protein</fullName>
    </submittedName>
</protein>
<feature type="domain" description="DUF112" evidence="2">
    <location>
        <begin position="23"/>
        <end position="448"/>
    </location>
</feature>
<feature type="transmembrane region" description="Helical" evidence="1">
    <location>
        <begin position="45"/>
        <end position="67"/>
    </location>
</feature>
<dbReference type="PANTHER" id="PTHR35342">
    <property type="entry name" value="TRICARBOXYLIC TRANSPORT PROTEIN"/>
    <property type="match status" value="1"/>
</dbReference>
<dbReference type="OrthoDB" id="9781349at2"/>
<dbReference type="Pfam" id="PF01970">
    <property type="entry name" value="TctA"/>
    <property type="match status" value="1"/>
</dbReference>
<feature type="transmembrane region" description="Helical" evidence="1">
    <location>
        <begin position="423"/>
        <end position="439"/>
    </location>
</feature>
<feature type="transmembrane region" description="Helical" evidence="1">
    <location>
        <begin position="149"/>
        <end position="165"/>
    </location>
</feature>
<dbReference type="Proteomes" id="UP000199476">
    <property type="component" value="Unassembled WGS sequence"/>
</dbReference>
<keyword evidence="4" id="KW-1185">Reference proteome</keyword>
<feature type="transmembrane region" description="Helical" evidence="1">
    <location>
        <begin position="325"/>
        <end position="346"/>
    </location>
</feature>
<dbReference type="RefSeq" id="WP_089758298.1">
    <property type="nucleotide sequence ID" value="NZ_FNGO01000003.1"/>
</dbReference>
<feature type="transmembrane region" description="Helical" evidence="1">
    <location>
        <begin position="12"/>
        <end position="38"/>
    </location>
</feature>
<evidence type="ECO:0000313" key="3">
    <source>
        <dbReference type="EMBL" id="SDL31254.1"/>
    </source>
</evidence>
<dbReference type="AlphaFoldDB" id="A0A1G9J290"/>
<sequence>MTFFDPDALMAAIGLVISLDTFLFILLGVVIGISFGAIPGLAHTLPIAIALPLTLVIPFHQAMGLLIGTYKGGTYGGSITAISFATPGTSGAAATVADGYGLTKKGKTRKALQMALYSSIFGDSVSDIALIFLVVPIGMVAPKFGPAELTALYIMALALVVLLAADNPGKGMISAAVGFFLAVIGRDIVTGSFRFTMGIRQLQAGFDLIPFLMGFFAVPEIIRHMRKVFVDPTSVEELGEGKTEQLQKEKGLTFKELIGAWKGLGLGTLMGIFLGALPGPGATLSSYTSHSVVGQISKDEEYGKGSLEGVAAAEAANNATCGATFIPMLTFGVPGSSIAAMLMAALMMEGIPVGPRVMVDHTETVYVMFLLLLFANPFNFLFGKLLIPVYTRLTRMPARFLWPAITVLLIMGTYAYQTRPFDVVIMILSGIIGCFFFWFKITDGPLVLAFLVAPLFEESFRQALMMSGGDYTFFFQSNISRVLWAVTFGAIVWFAYKRWRNGRSDYNMHVSD</sequence>
<keyword evidence="1" id="KW-0472">Membrane</keyword>
<feature type="transmembrane region" description="Helical" evidence="1">
    <location>
        <begin position="114"/>
        <end position="137"/>
    </location>
</feature>